<proteinExistence type="predicted"/>
<evidence type="ECO:0000313" key="4">
    <source>
        <dbReference type="Proteomes" id="UP000054266"/>
    </source>
</evidence>
<dbReference type="InterPro" id="IPR020605">
    <property type="entry name" value="Octanoyltransferase_CS"/>
</dbReference>
<dbReference type="HOGENOM" id="CLU_035168_0_0_1"/>
<dbReference type="AlphaFoldDB" id="A0A0D2CR02"/>
<dbReference type="InterPro" id="IPR004143">
    <property type="entry name" value="BPL_LPL_catalytic"/>
</dbReference>
<feature type="compositionally biased region" description="Low complexity" evidence="1">
    <location>
        <begin position="40"/>
        <end position="50"/>
    </location>
</feature>
<feature type="region of interest" description="Disordered" evidence="1">
    <location>
        <begin position="106"/>
        <end position="148"/>
    </location>
</feature>
<reference evidence="3 4" key="1">
    <citation type="submission" date="2015-01" db="EMBL/GenBank/DDBJ databases">
        <title>The Genome Sequence of Capronia semiimmersa CBS27337.</title>
        <authorList>
            <consortium name="The Broad Institute Genomics Platform"/>
            <person name="Cuomo C."/>
            <person name="de Hoog S."/>
            <person name="Gorbushina A."/>
            <person name="Stielow B."/>
            <person name="Teixiera M."/>
            <person name="Abouelleil A."/>
            <person name="Chapman S.B."/>
            <person name="Priest M."/>
            <person name="Young S.K."/>
            <person name="Wortman J."/>
            <person name="Nusbaum C."/>
            <person name="Birren B."/>
        </authorList>
    </citation>
    <scope>NUCLEOTIDE SEQUENCE [LARGE SCALE GENOMIC DNA]</scope>
    <source>
        <strain evidence="3 4">CBS 27337</strain>
    </source>
</reference>
<keyword evidence="4" id="KW-1185">Reference proteome</keyword>
<evidence type="ECO:0000259" key="2">
    <source>
        <dbReference type="PROSITE" id="PS51733"/>
    </source>
</evidence>
<dbReference type="Pfam" id="PF21948">
    <property type="entry name" value="LplA-B_cat"/>
    <property type="match status" value="1"/>
</dbReference>
<gene>
    <name evidence="3" type="ORF">PV04_06806</name>
</gene>
<name>A0A0D2CR02_9EURO</name>
<dbReference type="Proteomes" id="UP000054266">
    <property type="component" value="Unassembled WGS sequence"/>
</dbReference>
<feature type="region of interest" description="Disordered" evidence="1">
    <location>
        <begin position="301"/>
        <end position="324"/>
    </location>
</feature>
<protein>
    <recommendedName>
        <fullName evidence="2">BPL/LPL catalytic domain-containing protein</fullName>
    </recommendedName>
</protein>
<dbReference type="Gene3D" id="3.30.930.10">
    <property type="entry name" value="Bira Bifunctional Protein, Domain 2"/>
    <property type="match status" value="1"/>
</dbReference>
<evidence type="ECO:0000256" key="1">
    <source>
        <dbReference type="SAM" id="MobiDB-lite"/>
    </source>
</evidence>
<evidence type="ECO:0000313" key="3">
    <source>
        <dbReference type="EMBL" id="KIW67566.1"/>
    </source>
</evidence>
<dbReference type="PANTHER" id="PTHR10993:SF7">
    <property type="entry name" value="LIPOYLTRANSFERASE 2, MITOCHONDRIAL-RELATED"/>
    <property type="match status" value="1"/>
</dbReference>
<feature type="region of interest" description="Disordered" evidence="1">
    <location>
        <begin position="40"/>
        <end position="92"/>
    </location>
</feature>
<dbReference type="STRING" id="5601.A0A0D2CR02"/>
<dbReference type="PROSITE" id="PS01313">
    <property type="entry name" value="LIPB"/>
    <property type="match status" value="1"/>
</dbReference>
<dbReference type="EMBL" id="KN846959">
    <property type="protein sequence ID" value="KIW67566.1"/>
    <property type="molecule type" value="Genomic_DNA"/>
</dbReference>
<feature type="compositionally biased region" description="Basic and acidic residues" evidence="1">
    <location>
        <begin position="64"/>
        <end position="79"/>
    </location>
</feature>
<dbReference type="GO" id="GO:0033819">
    <property type="term" value="F:lipoyl(octanoyl) transferase activity"/>
    <property type="evidence" value="ECO:0007669"/>
    <property type="project" value="InterPro"/>
</dbReference>
<feature type="domain" description="BPL/LPL catalytic" evidence="2">
    <location>
        <begin position="147"/>
        <end position="350"/>
    </location>
</feature>
<organism evidence="3 4">
    <name type="scientific">Phialophora macrospora</name>
    <dbReference type="NCBI Taxonomy" id="1851006"/>
    <lineage>
        <taxon>Eukaryota</taxon>
        <taxon>Fungi</taxon>
        <taxon>Dikarya</taxon>
        <taxon>Ascomycota</taxon>
        <taxon>Pezizomycotina</taxon>
        <taxon>Eurotiomycetes</taxon>
        <taxon>Chaetothyriomycetidae</taxon>
        <taxon>Chaetothyriales</taxon>
        <taxon>Herpotrichiellaceae</taxon>
        <taxon>Phialophora</taxon>
    </lineage>
</organism>
<dbReference type="SUPFAM" id="SSF55681">
    <property type="entry name" value="Class II aaRS and biotin synthetases"/>
    <property type="match status" value="1"/>
</dbReference>
<feature type="compositionally biased region" description="Polar residues" evidence="1">
    <location>
        <begin position="125"/>
        <end position="140"/>
    </location>
</feature>
<dbReference type="GO" id="GO:0009249">
    <property type="term" value="P:protein lipoylation"/>
    <property type="evidence" value="ECO:0007669"/>
    <property type="project" value="InterPro"/>
</dbReference>
<feature type="compositionally biased region" description="Basic and acidic residues" evidence="1">
    <location>
        <begin position="267"/>
        <end position="284"/>
    </location>
</feature>
<dbReference type="PANTHER" id="PTHR10993">
    <property type="entry name" value="OCTANOYLTRANSFERASE"/>
    <property type="match status" value="1"/>
</dbReference>
<accession>A0A0D2CR02</accession>
<dbReference type="PROSITE" id="PS51733">
    <property type="entry name" value="BPL_LPL_CATALYTIC"/>
    <property type="match status" value="1"/>
</dbReference>
<feature type="compositionally biased region" description="Polar residues" evidence="1">
    <location>
        <begin position="313"/>
        <end position="324"/>
    </location>
</feature>
<sequence>MRLAHLHIPGLIPYSHSLRLQNAIIERHFKHKDLLRLSPAQAAGRGNAAAQDREARSGVKRKMHACEPEHKHTGREDPSGPRTPDVVTGPPYYTADAARLQPYAAETSRDQLHTSSLNPGRGSCTIPSSTTSNQSSGFQNRQHDDIEPPDPVLLTFSTPPTYTVGRRHLAANPISPEQQSFLSANGLATFHASPRGGLLTYHAPGQVTGYVIVDLRRHGITARCWVRLLEESVIRTCGAWGVRTRRTNDPGVWALSSGRGSEQTPPRSEDRQTEPAHEPEASDRKICAIGVQVSRGVTSHGIGLNVHDAPRQSLPSSSPTQQRMDNITFTPTQLCSPSYDPLTRGYLSWGFSRIVACGLEGKSVTWLTREMVHPDPAQTLSPSSTQLFPPPTEEAVSTILAREIMNGLNTMKSTDKEAVDGIYRIQEDDILT</sequence>
<dbReference type="InterPro" id="IPR045864">
    <property type="entry name" value="aa-tRNA-synth_II/BPL/LPL"/>
</dbReference>
<feature type="region of interest" description="Disordered" evidence="1">
    <location>
        <begin position="251"/>
        <end position="284"/>
    </location>
</feature>